<dbReference type="Pfam" id="PF12762">
    <property type="entry name" value="DDE_Tnp_IS1595"/>
    <property type="match status" value="1"/>
</dbReference>
<organism evidence="4 5">
    <name type="scientific">Tannerella forsythia</name>
    <name type="common">Bacteroides forsythus</name>
    <dbReference type="NCBI Taxonomy" id="28112"/>
    <lineage>
        <taxon>Bacteria</taxon>
        <taxon>Pseudomonadati</taxon>
        <taxon>Bacteroidota</taxon>
        <taxon>Bacteroidia</taxon>
        <taxon>Bacteroidales</taxon>
        <taxon>Tannerellaceae</taxon>
        <taxon>Tannerella</taxon>
    </lineage>
</organism>
<proteinExistence type="predicted"/>
<evidence type="ECO:0000259" key="2">
    <source>
        <dbReference type="Pfam" id="PF12760"/>
    </source>
</evidence>
<feature type="domain" description="Transposase zinc-ribbon" evidence="2">
    <location>
        <begin position="11"/>
        <end position="55"/>
    </location>
</feature>
<evidence type="ECO:0000313" key="5">
    <source>
        <dbReference type="Proteomes" id="UP000182057"/>
    </source>
</evidence>
<evidence type="ECO:0000256" key="1">
    <source>
        <dbReference type="SAM" id="MobiDB-lite"/>
    </source>
</evidence>
<feature type="region of interest" description="Disordered" evidence="1">
    <location>
        <begin position="140"/>
        <end position="159"/>
    </location>
</feature>
<dbReference type="Proteomes" id="UP000182057">
    <property type="component" value="Unassembled WGS sequence"/>
</dbReference>
<dbReference type="EMBL" id="FMMM01000070">
    <property type="protein sequence ID" value="SCQ23590.1"/>
    <property type="molecule type" value="Genomic_DNA"/>
</dbReference>
<dbReference type="InterPro" id="IPR024442">
    <property type="entry name" value="Transposase_Zn_ribbon"/>
</dbReference>
<dbReference type="InterPro" id="IPR024445">
    <property type="entry name" value="Tnp_ISXO2-like"/>
</dbReference>
<name>A0A1D3UTR6_TANFO</name>
<dbReference type="AlphaFoldDB" id="A0A1D3UTR6"/>
<protein>
    <submittedName>
        <fullName evidence="4">ISXO2-like transposase domain protein</fullName>
    </submittedName>
</protein>
<evidence type="ECO:0000313" key="4">
    <source>
        <dbReference type="EMBL" id="SCQ23590.1"/>
    </source>
</evidence>
<sequence length="259" mass="30021">MTLIDFLSHFPDEESCKQKFKAYRDQVGVVCSKCGGTDHYWKKDKEQYECKHCKTRTTLKSGTVMHKSKLPFRYWFIAMHLLTSTKKTFSAKEIQRQLGHNRYHPIWHMVHKLREAMGKRDDEYVLAGCIELDEGYFSTEMSQEEKDKPLKRGRGSQKKSKVLVMAESEMVEFPKTGQKPRRVGYLKMKVINDLKKETINAAVQQLASGANQIDTDHSTSYVELKDFVPKDTALRLSPKRKWARSYPGFISPSAMPRDS</sequence>
<dbReference type="Pfam" id="PF12760">
    <property type="entry name" value="Zn_ribbon_IS1595"/>
    <property type="match status" value="1"/>
</dbReference>
<dbReference type="NCBIfam" id="NF033547">
    <property type="entry name" value="transpos_IS1595"/>
    <property type="match status" value="1"/>
</dbReference>
<accession>A0A1D3UTR6</accession>
<feature type="domain" description="ISXO2-like transposase" evidence="3">
    <location>
        <begin position="126"/>
        <end position="226"/>
    </location>
</feature>
<reference evidence="4 5" key="1">
    <citation type="submission" date="2016-09" db="EMBL/GenBank/DDBJ databases">
        <authorList>
            <person name="Capua I."/>
            <person name="De Benedictis P."/>
            <person name="Joannis T."/>
            <person name="Lombin L.H."/>
            <person name="Cattoli G."/>
        </authorList>
    </citation>
    <scope>NUCLEOTIDE SEQUENCE [LARGE SCALE GENOMIC DNA]</scope>
    <source>
        <strain evidence="4 5">UB20</strain>
    </source>
</reference>
<gene>
    <name evidence="4" type="ORF">TFUB20_02116</name>
</gene>
<evidence type="ECO:0000259" key="3">
    <source>
        <dbReference type="Pfam" id="PF12762"/>
    </source>
</evidence>